<dbReference type="Gene3D" id="3.40.50.150">
    <property type="entry name" value="Vaccinia Virus protein VP39"/>
    <property type="match status" value="1"/>
</dbReference>
<dbReference type="Pfam" id="PF13578">
    <property type="entry name" value="Methyltransf_24"/>
    <property type="match status" value="1"/>
</dbReference>
<accession>A0A7C9MUU9</accession>
<dbReference type="RefSeq" id="WP_160960036.1">
    <property type="nucleotide sequence ID" value="NZ_WVUD01000010.1"/>
</dbReference>
<name>A0A7C9MUU9_9BACT</name>
<dbReference type="AlphaFoldDB" id="A0A7C9MUU9"/>
<dbReference type="OrthoDB" id="6075445at2"/>
<protein>
    <recommendedName>
        <fullName evidence="3">Class I SAM-dependent methyltransferase</fullName>
    </recommendedName>
</protein>
<dbReference type="CDD" id="cd02440">
    <property type="entry name" value="AdoMet_MTases"/>
    <property type="match status" value="1"/>
</dbReference>
<sequence>MAISLSQYDKMVSMDINHVELIASLIKSQKSRSILELGYGSGLCTRAIVSAIEYNSIPVNYAVVDNWFDTEGTQLVNPENLSRYIKFYKLSEQDFVLNCVTKYDFVLSDADHYNSNKWFDRVYNELLSVDGIFVCHDVTNKDFKNLFDIYKVCVKYKIPHMLFNKSTLASERCERGLLVIYKTTGVAPVSLPEGVMKETV</sequence>
<dbReference type="InterPro" id="IPR029063">
    <property type="entry name" value="SAM-dependent_MTases_sf"/>
</dbReference>
<gene>
    <name evidence="1" type="ORF">GTA51_07675</name>
</gene>
<comment type="caution">
    <text evidence="1">The sequence shown here is derived from an EMBL/GenBank/DDBJ whole genome shotgun (WGS) entry which is preliminary data.</text>
</comment>
<dbReference type="SUPFAM" id="SSF53335">
    <property type="entry name" value="S-adenosyl-L-methionine-dependent methyltransferases"/>
    <property type="match status" value="1"/>
</dbReference>
<evidence type="ECO:0000313" key="1">
    <source>
        <dbReference type="EMBL" id="MYL83014.1"/>
    </source>
</evidence>
<organism evidence="1 2">
    <name type="scientific">Solidesulfovibrio aerotolerans</name>
    <dbReference type="NCBI Taxonomy" id="295255"/>
    <lineage>
        <taxon>Bacteria</taxon>
        <taxon>Pseudomonadati</taxon>
        <taxon>Thermodesulfobacteriota</taxon>
        <taxon>Desulfovibrionia</taxon>
        <taxon>Desulfovibrionales</taxon>
        <taxon>Desulfovibrionaceae</taxon>
        <taxon>Solidesulfovibrio</taxon>
    </lineage>
</organism>
<evidence type="ECO:0008006" key="3">
    <source>
        <dbReference type="Google" id="ProtNLM"/>
    </source>
</evidence>
<dbReference type="Proteomes" id="UP000482487">
    <property type="component" value="Unassembled WGS sequence"/>
</dbReference>
<dbReference type="EMBL" id="WVUD01000010">
    <property type="protein sequence ID" value="MYL83014.1"/>
    <property type="molecule type" value="Genomic_DNA"/>
</dbReference>
<keyword evidence="2" id="KW-1185">Reference proteome</keyword>
<evidence type="ECO:0000313" key="2">
    <source>
        <dbReference type="Proteomes" id="UP000482487"/>
    </source>
</evidence>
<proteinExistence type="predicted"/>
<reference evidence="1 2" key="1">
    <citation type="submission" date="2020-01" db="EMBL/GenBank/DDBJ databases">
        <title>Genome sequence of Desulfovibrio aerotolerans DSM 16695(T).</title>
        <authorList>
            <person name="Karnachuk O."/>
            <person name="Avakyan M."/>
            <person name="Mardanov A."/>
            <person name="Kadnikov V."/>
            <person name="Ravin N."/>
        </authorList>
    </citation>
    <scope>NUCLEOTIDE SEQUENCE [LARGE SCALE GENOMIC DNA]</scope>
    <source>
        <strain evidence="1 2">DSM 16695</strain>
    </source>
</reference>